<name>A0AAV4CMR1_9GAST</name>
<gene>
    <name evidence="2" type="ORF">PoB_005924400</name>
</gene>
<dbReference type="AlphaFoldDB" id="A0AAV4CMR1"/>
<protein>
    <submittedName>
        <fullName evidence="2">Uncharacterized protein</fullName>
    </submittedName>
</protein>
<keyword evidence="3" id="KW-1185">Reference proteome</keyword>
<proteinExistence type="predicted"/>
<sequence length="80" mass="9114">MELLSVRNLEKRYGSGATPQTTSNNQAAIRKMLLFLISLEIRQKHEGSTERNSNKLEPLHSNLCQRDGQHGNTDNNRKHS</sequence>
<accession>A0AAV4CMR1</accession>
<feature type="compositionally biased region" description="Basic and acidic residues" evidence="1">
    <location>
        <begin position="45"/>
        <end position="58"/>
    </location>
</feature>
<evidence type="ECO:0000313" key="2">
    <source>
        <dbReference type="EMBL" id="GFO32739.1"/>
    </source>
</evidence>
<feature type="region of interest" description="Disordered" evidence="1">
    <location>
        <begin position="1"/>
        <end position="25"/>
    </location>
</feature>
<feature type="region of interest" description="Disordered" evidence="1">
    <location>
        <begin position="45"/>
        <end position="80"/>
    </location>
</feature>
<evidence type="ECO:0000256" key="1">
    <source>
        <dbReference type="SAM" id="MobiDB-lite"/>
    </source>
</evidence>
<dbReference type="Proteomes" id="UP000735302">
    <property type="component" value="Unassembled WGS sequence"/>
</dbReference>
<evidence type="ECO:0000313" key="3">
    <source>
        <dbReference type="Proteomes" id="UP000735302"/>
    </source>
</evidence>
<dbReference type="EMBL" id="BLXT01006675">
    <property type="protein sequence ID" value="GFO32739.1"/>
    <property type="molecule type" value="Genomic_DNA"/>
</dbReference>
<comment type="caution">
    <text evidence="2">The sequence shown here is derived from an EMBL/GenBank/DDBJ whole genome shotgun (WGS) entry which is preliminary data.</text>
</comment>
<organism evidence="2 3">
    <name type="scientific">Plakobranchus ocellatus</name>
    <dbReference type="NCBI Taxonomy" id="259542"/>
    <lineage>
        <taxon>Eukaryota</taxon>
        <taxon>Metazoa</taxon>
        <taxon>Spiralia</taxon>
        <taxon>Lophotrochozoa</taxon>
        <taxon>Mollusca</taxon>
        <taxon>Gastropoda</taxon>
        <taxon>Heterobranchia</taxon>
        <taxon>Euthyneura</taxon>
        <taxon>Panpulmonata</taxon>
        <taxon>Sacoglossa</taxon>
        <taxon>Placobranchoidea</taxon>
        <taxon>Plakobranchidae</taxon>
        <taxon>Plakobranchus</taxon>
    </lineage>
</organism>
<reference evidence="2 3" key="1">
    <citation type="journal article" date="2021" name="Elife">
        <title>Chloroplast acquisition without the gene transfer in kleptoplastic sea slugs, Plakobranchus ocellatus.</title>
        <authorList>
            <person name="Maeda T."/>
            <person name="Takahashi S."/>
            <person name="Yoshida T."/>
            <person name="Shimamura S."/>
            <person name="Takaki Y."/>
            <person name="Nagai Y."/>
            <person name="Toyoda A."/>
            <person name="Suzuki Y."/>
            <person name="Arimoto A."/>
            <person name="Ishii H."/>
            <person name="Satoh N."/>
            <person name="Nishiyama T."/>
            <person name="Hasebe M."/>
            <person name="Maruyama T."/>
            <person name="Minagawa J."/>
            <person name="Obokata J."/>
            <person name="Shigenobu S."/>
        </authorList>
    </citation>
    <scope>NUCLEOTIDE SEQUENCE [LARGE SCALE GENOMIC DNA]</scope>
</reference>